<protein>
    <submittedName>
        <fullName evidence="5">Carbohydrate diacid regulator</fullName>
    </submittedName>
</protein>
<evidence type="ECO:0000259" key="4">
    <source>
        <dbReference type="Pfam" id="PF17853"/>
    </source>
</evidence>
<evidence type="ECO:0000259" key="3">
    <source>
        <dbReference type="Pfam" id="PF13556"/>
    </source>
</evidence>
<dbReference type="Gene3D" id="1.10.10.2840">
    <property type="entry name" value="PucR C-terminal helix-turn-helix domain"/>
    <property type="match status" value="1"/>
</dbReference>
<keyword evidence="6" id="KW-1185">Reference proteome</keyword>
<comment type="caution">
    <text evidence="5">The sequence shown here is derived from an EMBL/GenBank/DDBJ whole genome shotgun (WGS) entry which is preliminary data.</text>
</comment>
<evidence type="ECO:0000256" key="1">
    <source>
        <dbReference type="ARBA" id="ARBA00006754"/>
    </source>
</evidence>
<feature type="domain" description="Putative sugar diacid recognition" evidence="2">
    <location>
        <begin position="4"/>
        <end position="134"/>
    </location>
</feature>
<evidence type="ECO:0000313" key="6">
    <source>
        <dbReference type="Proteomes" id="UP001223886"/>
    </source>
</evidence>
<dbReference type="Pfam" id="PF05651">
    <property type="entry name" value="Diacid_rec"/>
    <property type="match status" value="1"/>
</dbReference>
<feature type="domain" description="PucR C-terminal helix-turn-helix" evidence="3">
    <location>
        <begin position="320"/>
        <end position="375"/>
    </location>
</feature>
<accession>A0ABT9M3N4</accession>
<dbReference type="Pfam" id="PF13556">
    <property type="entry name" value="HTH_30"/>
    <property type="match status" value="1"/>
</dbReference>
<dbReference type="InterPro" id="IPR008599">
    <property type="entry name" value="Diacid_rec"/>
</dbReference>
<organism evidence="5 6">
    <name type="scientific">Thermoanaerobacter pentosaceus</name>
    <dbReference type="NCBI Taxonomy" id="694059"/>
    <lineage>
        <taxon>Bacteria</taxon>
        <taxon>Bacillati</taxon>
        <taxon>Bacillota</taxon>
        <taxon>Clostridia</taxon>
        <taxon>Thermoanaerobacterales</taxon>
        <taxon>Thermoanaerobacteraceae</taxon>
        <taxon>Thermoanaerobacter</taxon>
    </lineage>
</organism>
<evidence type="ECO:0000259" key="2">
    <source>
        <dbReference type="Pfam" id="PF05651"/>
    </source>
</evidence>
<dbReference type="InterPro" id="IPR025736">
    <property type="entry name" value="PucR_C-HTH_dom"/>
</dbReference>
<gene>
    <name evidence="5" type="ORF">J2S24_001210</name>
</gene>
<dbReference type="EMBL" id="JAURUP010000010">
    <property type="protein sequence ID" value="MDP9750735.1"/>
    <property type="molecule type" value="Genomic_DNA"/>
</dbReference>
<dbReference type="InterPro" id="IPR042070">
    <property type="entry name" value="PucR_C-HTH_sf"/>
</dbReference>
<evidence type="ECO:0000313" key="5">
    <source>
        <dbReference type="EMBL" id="MDP9750735.1"/>
    </source>
</evidence>
<sequence>MLSHEDYQKIVNRLMNILGKNINIMDTKGVIIASGDSTRIGFFHEGAKIAASRKMDVIIDDSNIEYYKGAKKGINVPLFYNGEVIGVVGITGEPKEIIGFGRIIKELVELMVQEYENKKYEELHSKAMVSFIKEILNHPNIGHEEEKILESRAKLIGFDTKKQRSLIVADIRGFNDFILSKNLKEIDIQELKENIVEFIKSKLNDDEIVFNFNEDRFVIILYSKNPMPFCKELQEGIKKRFNLSSIIGIGPDCKNMKDYHTSFTIANNLIDIGRKIDKDILGFKDYKIELLIHSLSINDSIVFFEEYKDILNSKNKDIINTIKVYFESGMNISLASKKLFIHRNTLTYRLNKIKEKFNVDITNPYVCMKVYISILVNQLSH</sequence>
<reference evidence="5 6" key="1">
    <citation type="submission" date="2023-07" db="EMBL/GenBank/DDBJ databases">
        <title>Genomic Encyclopedia of Type Strains, Phase IV (KMG-IV): sequencing the most valuable type-strain genomes for metagenomic binning, comparative biology and taxonomic classification.</title>
        <authorList>
            <person name="Goeker M."/>
        </authorList>
    </citation>
    <scope>NUCLEOTIDE SEQUENCE [LARGE SCALE GENOMIC DNA]</scope>
    <source>
        <strain evidence="5 6">DSM 25963</strain>
    </source>
</reference>
<comment type="similarity">
    <text evidence="1">Belongs to the CdaR family.</text>
</comment>
<dbReference type="PANTHER" id="PTHR33744">
    <property type="entry name" value="CARBOHYDRATE DIACID REGULATOR"/>
    <property type="match status" value="1"/>
</dbReference>
<dbReference type="PANTHER" id="PTHR33744:SF16">
    <property type="entry name" value="CARBOHYDRATE DIACID REGULATOR"/>
    <property type="match status" value="1"/>
</dbReference>
<dbReference type="RefSeq" id="WP_307681095.1">
    <property type="nucleotide sequence ID" value="NZ_JAURUP010000010.1"/>
</dbReference>
<proteinExistence type="inferred from homology"/>
<dbReference type="Proteomes" id="UP001223886">
    <property type="component" value="Unassembled WGS sequence"/>
</dbReference>
<feature type="domain" description="CdaR GGDEF-like" evidence="4">
    <location>
        <begin position="143"/>
        <end position="267"/>
    </location>
</feature>
<dbReference type="InterPro" id="IPR041522">
    <property type="entry name" value="CdaR_GGDEF"/>
</dbReference>
<dbReference type="Pfam" id="PF17853">
    <property type="entry name" value="GGDEF_2"/>
    <property type="match status" value="1"/>
</dbReference>
<name>A0ABT9M3N4_9THEO</name>
<dbReference type="InterPro" id="IPR051448">
    <property type="entry name" value="CdaR-like_regulators"/>
</dbReference>